<keyword evidence="3" id="KW-1185">Reference proteome</keyword>
<gene>
    <name evidence="1" type="ORF">HINF_LOCUS11729</name>
    <name evidence="2" type="ORF">HINF_LOCUS29097</name>
</gene>
<comment type="caution">
    <text evidence="1">The sequence shown here is derived from an EMBL/GenBank/DDBJ whole genome shotgun (WGS) entry which is preliminary data.</text>
</comment>
<organism evidence="1">
    <name type="scientific">Hexamita inflata</name>
    <dbReference type="NCBI Taxonomy" id="28002"/>
    <lineage>
        <taxon>Eukaryota</taxon>
        <taxon>Metamonada</taxon>
        <taxon>Diplomonadida</taxon>
        <taxon>Hexamitidae</taxon>
        <taxon>Hexamitinae</taxon>
        <taxon>Hexamita</taxon>
    </lineage>
</organism>
<sequence>MKNPYCAIENRQWMAILQISIKQCKFQQKRTVIEKLYSSFTGVLQPKIILYSGCKNNSLSFSSHSLQIIAAQGLDWMDLSSVSINEEYLHAQPDEVKARWASLV</sequence>
<reference evidence="2 3" key="2">
    <citation type="submission" date="2024-07" db="EMBL/GenBank/DDBJ databases">
        <authorList>
            <person name="Akdeniz Z."/>
        </authorList>
    </citation>
    <scope>NUCLEOTIDE SEQUENCE [LARGE SCALE GENOMIC DNA]</scope>
</reference>
<evidence type="ECO:0000313" key="3">
    <source>
        <dbReference type="Proteomes" id="UP001642409"/>
    </source>
</evidence>
<proteinExistence type="predicted"/>
<dbReference type="Proteomes" id="UP001642409">
    <property type="component" value="Unassembled WGS sequence"/>
</dbReference>
<dbReference type="AlphaFoldDB" id="A0AA86TNS6"/>
<reference evidence="1" key="1">
    <citation type="submission" date="2023-06" db="EMBL/GenBank/DDBJ databases">
        <authorList>
            <person name="Kurt Z."/>
        </authorList>
    </citation>
    <scope>NUCLEOTIDE SEQUENCE</scope>
</reference>
<evidence type="ECO:0000313" key="1">
    <source>
        <dbReference type="EMBL" id="CAI9924084.1"/>
    </source>
</evidence>
<name>A0AA86TNS6_9EUKA</name>
<protein>
    <submittedName>
        <fullName evidence="2">Hypothetical_protein</fullName>
    </submittedName>
</protein>
<dbReference type="EMBL" id="CAXDID020000093">
    <property type="protein sequence ID" value="CAL6023363.1"/>
    <property type="molecule type" value="Genomic_DNA"/>
</dbReference>
<evidence type="ECO:0000313" key="2">
    <source>
        <dbReference type="EMBL" id="CAL6023363.1"/>
    </source>
</evidence>
<accession>A0AA86TNS6</accession>
<dbReference type="EMBL" id="CATOUU010000302">
    <property type="protein sequence ID" value="CAI9924084.1"/>
    <property type="molecule type" value="Genomic_DNA"/>
</dbReference>